<dbReference type="Proteomes" id="UP001234202">
    <property type="component" value="Unassembled WGS sequence"/>
</dbReference>
<evidence type="ECO:0000313" key="2">
    <source>
        <dbReference type="Proteomes" id="UP001234202"/>
    </source>
</evidence>
<proteinExistence type="predicted"/>
<organism evidence="1 2">
    <name type="scientific">Naganishia onofrii</name>
    <dbReference type="NCBI Taxonomy" id="1851511"/>
    <lineage>
        <taxon>Eukaryota</taxon>
        <taxon>Fungi</taxon>
        <taxon>Dikarya</taxon>
        <taxon>Basidiomycota</taxon>
        <taxon>Agaricomycotina</taxon>
        <taxon>Tremellomycetes</taxon>
        <taxon>Filobasidiales</taxon>
        <taxon>Filobasidiaceae</taxon>
        <taxon>Naganishia</taxon>
    </lineage>
</organism>
<protein>
    <submittedName>
        <fullName evidence="1">Uncharacterized protein</fullName>
    </submittedName>
</protein>
<name>A0ACC2X8D1_9TREE</name>
<gene>
    <name evidence="1" type="ORF">QFC24_005264</name>
</gene>
<comment type="caution">
    <text evidence="1">The sequence shown here is derived from an EMBL/GenBank/DDBJ whole genome shotgun (WGS) entry which is preliminary data.</text>
</comment>
<sequence length="812" mass="89697">MQLLRTVVDYRYAAEDGGDATHQQAGKVFAVNISQNRRTAYWAIPMWEAVVSEAKTEPLDLTRWPEPDLAQRLIDAYFETDNLVLPLLNRVLFQKTFDRGVWKTNHRFAKVCLMLFASAAKSVDDPRVYWYAGEPTKEKEAFKNPELYKHSAGWRWVEPVIKAGKSWLSVTSLEDLQIFVCANTSSHLYLLAQDIGIHTKAGYSRIQDPAEKELLKRAFWCLIYIDSYTSAAMGRSLQMNAEDYDVDYPLEVDDEYWDTGNPATDFVQPADKPSKISVFVCLLRLVNIIGRAMKVIYPVNRDASEKNNDPKAQERMIAGLDSSLFSWLDSVPEHLRWDPQRENHIFFEQSCVLYSYYYFAQVSAKLNHLELAGANGIEMITKILIHRPFIPTPKTAPAIASLALPSLAICTNAARSCAHIVELQVSRFRPNYHVLLPAFTSAIVLLVNVWASKKTGRVQDSETNLREVRKCLHALRDAEPSWRGAGRMRDILMELGSISDTSLQTPTSNRASTPTPSRPSTSGLPASGLRREVPPAKDSSFEGDHGSRPSVKPEQDEQQGHSALGQARNVLGSREIRSDPALMQSAPRTNTSFKGSISDPQTWPLQPSHTSAQRGPSVLPNDGIQVRYAEPIAQPWGESQASNTGLGAVSPRTYHALFGNGIHPIENVVNRPSATSMLPPGPALSNDGFVGDASSSNAAMLNGMYSLLSGNIYNLQLPEYQQWLHAVAQNQPLVANVTCGTPAAPHSSQMSASTQQPFAGTLNGMMNPAAFDANGMPNLPWDNMSLGVDLATAPDVNGAMADIWSMAPNNFE</sequence>
<keyword evidence="2" id="KW-1185">Reference proteome</keyword>
<accession>A0ACC2X8D1</accession>
<reference evidence="1" key="1">
    <citation type="submission" date="2023-04" db="EMBL/GenBank/DDBJ databases">
        <title>Draft Genome sequencing of Naganishia species isolated from polar environments using Oxford Nanopore Technology.</title>
        <authorList>
            <person name="Leo P."/>
            <person name="Venkateswaran K."/>
        </authorList>
    </citation>
    <scope>NUCLEOTIDE SEQUENCE</scope>
    <source>
        <strain evidence="1">DBVPG 5303</strain>
    </source>
</reference>
<dbReference type="EMBL" id="JASBWV010000021">
    <property type="protein sequence ID" value="KAJ9120310.1"/>
    <property type="molecule type" value="Genomic_DNA"/>
</dbReference>
<evidence type="ECO:0000313" key="1">
    <source>
        <dbReference type="EMBL" id="KAJ9120310.1"/>
    </source>
</evidence>